<proteinExistence type="predicted"/>
<dbReference type="AlphaFoldDB" id="A0A4U5QTW5"/>
<protein>
    <submittedName>
        <fullName evidence="1">Uncharacterized protein</fullName>
    </submittedName>
</protein>
<gene>
    <name evidence="1" type="ORF">D5086_0000057890</name>
</gene>
<name>A0A4U5QTW5_POPAL</name>
<organism evidence="1">
    <name type="scientific">Populus alba</name>
    <name type="common">White poplar</name>
    <dbReference type="NCBI Taxonomy" id="43335"/>
    <lineage>
        <taxon>Eukaryota</taxon>
        <taxon>Viridiplantae</taxon>
        <taxon>Streptophyta</taxon>
        <taxon>Embryophyta</taxon>
        <taxon>Tracheophyta</taxon>
        <taxon>Spermatophyta</taxon>
        <taxon>Magnoliopsida</taxon>
        <taxon>eudicotyledons</taxon>
        <taxon>Gunneridae</taxon>
        <taxon>Pentapetalae</taxon>
        <taxon>rosids</taxon>
        <taxon>fabids</taxon>
        <taxon>Malpighiales</taxon>
        <taxon>Salicaceae</taxon>
        <taxon>Saliceae</taxon>
        <taxon>Populus</taxon>
    </lineage>
</organism>
<evidence type="ECO:0000313" key="1">
    <source>
        <dbReference type="EMBL" id="TKS12987.1"/>
    </source>
</evidence>
<dbReference type="Gene3D" id="1.20.5.4130">
    <property type="match status" value="1"/>
</dbReference>
<accession>A0A4U5QTW5</accession>
<sequence>MAGQVLSPALQVIFDRIASPFIEVLGEEQQVTPKAVKIWLPNLRDAAYVTEDLLEHLTVEGKQYPVPISINAWKVRKTLEALETTAYEGLGLNLREDIVINSKYNTRETNSFTVGMEVYGRAEDSTTVMIL</sequence>
<reference evidence="1" key="1">
    <citation type="submission" date="2018-10" db="EMBL/GenBank/DDBJ databases">
        <title>Population genomic analysis revealed the cold adaptation of white poplar.</title>
        <authorList>
            <person name="Liu Y.-J."/>
        </authorList>
    </citation>
    <scope>NUCLEOTIDE SEQUENCE [LARGE SCALE GENOMIC DNA]</scope>
    <source>
        <strain evidence="1">PAL-ZL1</strain>
    </source>
</reference>
<comment type="caution">
    <text evidence="1">The sequence shown here is derived from an EMBL/GenBank/DDBJ whole genome shotgun (WGS) entry which is preliminary data.</text>
</comment>
<dbReference type="EMBL" id="RCHU01000139">
    <property type="protein sequence ID" value="TKS12987.1"/>
    <property type="molecule type" value="Genomic_DNA"/>
</dbReference>